<feature type="domain" description="Erythromycin biosynthesis protein CIII-like C-terminal" evidence="2">
    <location>
        <begin position="284"/>
        <end position="380"/>
    </location>
</feature>
<dbReference type="InterPro" id="IPR010610">
    <property type="entry name" value="EryCIII-like_C"/>
</dbReference>
<reference evidence="3 4" key="1">
    <citation type="submission" date="2024-10" db="EMBL/GenBank/DDBJ databases">
        <title>The Natural Products Discovery Center: Release of the First 8490 Sequenced Strains for Exploring Actinobacteria Biosynthetic Diversity.</title>
        <authorList>
            <person name="Kalkreuter E."/>
            <person name="Kautsar S.A."/>
            <person name="Yang D."/>
            <person name="Bader C.D."/>
            <person name="Teijaro C.N."/>
            <person name="Fluegel L."/>
            <person name="Davis C.M."/>
            <person name="Simpson J.R."/>
            <person name="Lauterbach L."/>
            <person name="Steele A.D."/>
            <person name="Gui C."/>
            <person name="Meng S."/>
            <person name="Li G."/>
            <person name="Viehrig K."/>
            <person name="Ye F."/>
            <person name="Su P."/>
            <person name="Kiefer A.F."/>
            <person name="Nichols A."/>
            <person name="Cepeda A.J."/>
            <person name="Yan W."/>
            <person name="Fan B."/>
            <person name="Jiang Y."/>
            <person name="Adhikari A."/>
            <person name="Zheng C.-J."/>
            <person name="Schuster L."/>
            <person name="Cowan T.M."/>
            <person name="Smanski M.J."/>
            <person name="Chevrette M.G."/>
            <person name="De Carvalho L.P.S."/>
            <person name="Shen B."/>
        </authorList>
    </citation>
    <scope>NUCLEOTIDE SEQUENCE [LARGE SCALE GENOMIC DNA]</scope>
    <source>
        <strain evidence="3 4">NPDC002593</strain>
    </source>
</reference>
<evidence type="ECO:0000313" key="3">
    <source>
        <dbReference type="EMBL" id="MFF3566496.1"/>
    </source>
</evidence>
<proteinExistence type="predicted"/>
<dbReference type="InterPro" id="IPR004276">
    <property type="entry name" value="GlycoTrans_28_N"/>
</dbReference>
<dbReference type="EMBL" id="JBIAQY010000001">
    <property type="protein sequence ID" value="MFF3566496.1"/>
    <property type="molecule type" value="Genomic_DNA"/>
</dbReference>
<comment type="caution">
    <text evidence="3">The sequence shown here is derived from an EMBL/GenBank/DDBJ whole genome shotgun (WGS) entry which is preliminary data.</text>
</comment>
<accession>A0ABW6RU59</accession>
<dbReference type="Proteomes" id="UP001601992">
    <property type="component" value="Unassembled WGS sequence"/>
</dbReference>
<feature type="domain" description="Glycosyltransferase family 28 N-terminal" evidence="1">
    <location>
        <begin position="3"/>
        <end position="77"/>
    </location>
</feature>
<dbReference type="InterPro" id="IPR002213">
    <property type="entry name" value="UDP_glucos_trans"/>
</dbReference>
<evidence type="ECO:0000259" key="2">
    <source>
        <dbReference type="Pfam" id="PF06722"/>
    </source>
</evidence>
<dbReference type="RefSeq" id="WP_040827937.1">
    <property type="nucleotide sequence ID" value="NZ_JBIAQY010000001.1"/>
</dbReference>
<organism evidence="3 4">
    <name type="scientific">Nocardia jiangxiensis</name>
    <dbReference type="NCBI Taxonomy" id="282685"/>
    <lineage>
        <taxon>Bacteria</taxon>
        <taxon>Bacillati</taxon>
        <taxon>Actinomycetota</taxon>
        <taxon>Actinomycetes</taxon>
        <taxon>Mycobacteriales</taxon>
        <taxon>Nocardiaceae</taxon>
        <taxon>Nocardia</taxon>
    </lineage>
</organism>
<dbReference type="Pfam" id="PF03033">
    <property type="entry name" value="Glyco_transf_28"/>
    <property type="match status" value="1"/>
</dbReference>
<dbReference type="Pfam" id="PF06722">
    <property type="entry name" value="EryCIII-like_C"/>
    <property type="match status" value="1"/>
</dbReference>
<dbReference type="SUPFAM" id="SSF53756">
    <property type="entry name" value="UDP-Glycosyltransferase/glycogen phosphorylase"/>
    <property type="match status" value="1"/>
</dbReference>
<dbReference type="PANTHER" id="PTHR48050">
    <property type="entry name" value="STEROL 3-BETA-GLUCOSYLTRANSFERASE"/>
    <property type="match status" value="1"/>
</dbReference>
<evidence type="ECO:0000313" key="4">
    <source>
        <dbReference type="Proteomes" id="UP001601992"/>
    </source>
</evidence>
<sequence length="399" mass="42275">MRVLLSTSGSRGDIEPALGLAVRLREFGAQVRVCAPPDFARRFTELGVPLVPLGPPMPSPRTTRGFSLADVLDYANRWPAYQFETIPAAAAGCDAVVATGMTEIAARSAAEKLGIHYQYASYQPTSLPSPHHPPMPRRPGERPAPETIANSLQWEIDAQGWNAQFGAAVNTRRATLGLPPVDAVRDHIITDRPWLAADPVLGPWPESPGVGVVQTGAWIVPDERPLPTELAAFLDAGTPPVYIGFGSMRVHSSLAEVAIEAVRAHNHRVLLSRGWADIAVPDDLPDCMTLGEVNHQALFPRVAAVIHHGGAGTTTTAARAGVPQVVIPQMMDQAYWARRVADLGIGTACADTLPDLASLSAALDTALTSTTRARAHAVAAMITSDGAGTAAKLLIDAIR</sequence>
<dbReference type="PANTHER" id="PTHR48050:SF13">
    <property type="entry name" value="STEROL 3-BETA-GLUCOSYLTRANSFERASE UGT80A2"/>
    <property type="match status" value="1"/>
</dbReference>
<dbReference type="InterPro" id="IPR050426">
    <property type="entry name" value="Glycosyltransferase_28"/>
</dbReference>
<keyword evidence="4" id="KW-1185">Reference proteome</keyword>
<protein>
    <submittedName>
        <fullName evidence="3">Glycosyltransferase</fullName>
    </submittedName>
</protein>
<gene>
    <name evidence="3" type="ORF">ACFYXQ_01795</name>
</gene>
<dbReference type="Gene3D" id="3.40.50.2000">
    <property type="entry name" value="Glycogen Phosphorylase B"/>
    <property type="match status" value="2"/>
</dbReference>
<evidence type="ECO:0000259" key="1">
    <source>
        <dbReference type="Pfam" id="PF03033"/>
    </source>
</evidence>
<name>A0ABW6RU59_9NOCA</name>
<dbReference type="CDD" id="cd03784">
    <property type="entry name" value="GT1_Gtf-like"/>
    <property type="match status" value="1"/>
</dbReference>